<evidence type="ECO:0000313" key="4">
    <source>
        <dbReference type="Proteomes" id="UP000007264"/>
    </source>
</evidence>
<dbReference type="EMBL" id="AGSI01000017">
    <property type="protein sequence ID" value="EIE20038.1"/>
    <property type="molecule type" value="Genomic_DNA"/>
</dbReference>
<dbReference type="GO" id="GO:0005730">
    <property type="term" value="C:nucleolus"/>
    <property type="evidence" value="ECO:0007669"/>
    <property type="project" value="TreeGrafter"/>
</dbReference>
<feature type="compositionally biased region" description="Basic residues" evidence="2">
    <location>
        <begin position="726"/>
        <end position="735"/>
    </location>
</feature>
<evidence type="ECO:0000256" key="2">
    <source>
        <dbReference type="SAM" id="MobiDB-lite"/>
    </source>
</evidence>
<dbReference type="InterPro" id="IPR001313">
    <property type="entry name" value="Pumilio_RNA-bd_rpt"/>
</dbReference>
<dbReference type="OrthoDB" id="392571at2759"/>
<dbReference type="AlphaFoldDB" id="I0YNR9"/>
<dbReference type="STRING" id="574566.I0YNR9"/>
<dbReference type="RefSeq" id="XP_005644582.1">
    <property type="nucleotide sequence ID" value="XM_005644525.1"/>
</dbReference>
<keyword evidence="1" id="KW-0677">Repeat</keyword>
<proteinExistence type="predicted"/>
<dbReference type="GO" id="GO:0003723">
    <property type="term" value="F:RNA binding"/>
    <property type="evidence" value="ECO:0007669"/>
    <property type="project" value="InterPro"/>
</dbReference>
<protein>
    <recommendedName>
        <fullName evidence="5">ARM repeat-containing protein</fullName>
    </recommendedName>
</protein>
<accession>I0YNR9</accession>
<dbReference type="GO" id="GO:0030686">
    <property type="term" value="C:90S preribosome"/>
    <property type="evidence" value="ECO:0007669"/>
    <property type="project" value="TreeGrafter"/>
</dbReference>
<name>I0YNR9_COCSC</name>
<comment type="caution">
    <text evidence="3">The sequence shown here is derived from an EMBL/GenBank/DDBJ whole genome shotgun (WGS) entry which is preliminary data.</text>
</comment>
<dbReference type="PANTHER" id="PTHR13102">
    <property type="entry name" value="NUCLEOLAR PROTEIN 9"/>
    <property type="match status" value="1"/>
</dbReference>
<keyword evidence="4" id="KW-1185">Reference proteome</keyword>
<dbReference type="GO" id="GO:0000056">
    <property type="term" value="P:ribosomal small subunit export from nucleus"/>
    <property type="evidence" value="ECO:0007669"/>
    <property type="project" value="TreeGrafter"/>
</dbReference>
<dbReference type="GeneID" id="17037881"/>
<dbReference type="InterPro" id="IPR040000">
    <property type="entry name" value="NOP9"/>
</dbReference>
<sequence>MQAVILVGYAQYEVDQFRAFMIDMDADMVKLPLSTKRAVFLSGMSGAEVQEVISAYNDSALPPTVWAAAVPANYQRTISNLLEDIYGDHNLMEPQSSSGAPSETFGGFQRLDDETIKYFLEVKSHFDSLVDPEERALLVGNVLEELPGKEVKVCTDATCSRILEAMIPSIREEQMLPLLAAFAQGEEFCMLASRPFGSRVAEQLLVRLGELLDNAHGQESEDRLYEMLQNLTGVTVAHLWEFATDRNASHVARKMLCIIAGRDVTPAQSAPAHSVDGAAFIRAAKQGGGLAAKIGGEAGGERLRPPARHPELLSQIAGDLLSDKWSGGRLEELLFHAYACPWLQTLLSAAEGSEDLLEQLVPRLLGAKPAQSQNQNQNPEDGNFGGEEQSPLEGVAADHVQGLAQDPTSSHFLEVVMRVSPERLLADIYQRFLRGALARLAMHPSANFVVQAYLAALHGSQQVKAALRELRDAMPELLRGRRSGVVAALLAAAGRTGNAAVQADSGLAASLLTHDSPAIKLGDPAGRARLSTLGCAMLGTVLRLPKEASADFAEGVADLSPAQLLHVGGDGGGSRALEAFLDGDAGAKLKKRVIRKLAGSYGKLAGSPGGSHVVQTCFRVGGVKDKEAIAGELAAAEQHISSSKFGQILLRRCGVEDFKRSTDSWRTRAESAAVLRSKFAEMLGDGDTAANGTDRQGSEDEEPPEISNAPPTATKDGEDCSEAAPAKRKKGKKAKAGLQTEDAAGAALTDQPPDSPSGQSGRGESKKKKRKQLAEADQSAELTSPAVAAAAAGLGGEKKKKRKKEEDAVGAKQAQKHGVGSKLEGGLGRSAALEALLTGTEVQAQGKRHKKQKSASRL</sequence>
<dbReference type="GO" id="GO:0000447">
    <property type="term" value="P:endonucleolytic cleavage in ITS1 to separate SSU-rRNA from 5.8S rRNA and LSU-rRNA from tricistronic rRNA transcript (SSU-rRNA, 5.8S rRNA, LSU-rRNA)"/>
    <property type="evidence" value="ECO:0007669"/>
    <property type="project" value="TreeGrafter"/>
</dbReference>
<dbReference type="GO" id="GO:0000480">
    <property type="term" value="P:endonucleolytic cleavage in 5'-ETS of tricistronic rRNA transcript (SSU-rRNA, 5.8S rRNA, LSU-rRNA)"/>
    <property type="evidence" value="ECO:0007669"/>
    <property type="project" value="TreeGrafter"/>
</dbReference>
<dbReference type="KEGG" id="csl:COCSUDRAFT_83554"/>
<dbReference type="SUPFAM" id="SSF48371">
    <property type="entry name" value="ARM repeat"/>
    <property type="match status" value="2"/>
</dbReference>
<evidence type="ECO:0000313" key="3">
    <source>
        <dbReference type="EMBL" id="EIE20038.1"/>
    </source>
</evidence>
<dbReference type="SMART" id="SM00025">
    <property type="entry name" value="Pumilio"/>
    <property type="match status" value="6"/>
</dbReference>
<dbReference type="InterPro" id="IPR011989">
    <property type="entry name" value="ARM-like"/>
</dbReference>
<dbReference type="GO" id="GO:0000472">
    <property type="term" value="P:endonucleolytic cleavage to generate mature 5'-end of SSU-rRNA from (SSU-rRNA, 5.8S rRNA, LSU-rRNA)"/>
    <property type="evidence" value="ECO:0007669"/>
    <property type="project" value="TreeGrafter"/>
</dbReference>
<feature type="compositionally biased region" description="Polar residues" evidence="2">
    <location>
        <begin position="370"/>
        <end position="380"/>
    </location>
</feature>
<dbReference type="Pfam" id="PF12646">
    <property type="entry name" value="DUF3783"/>
    <property type="match status" value="1"/>
</dbReference>
<evidence type="ECO:0000256" key="1">
    <source>
        <dbReference type="ARBA" id="ARBA00022737"/>
    </source>
</evidence>
<feature type="region of interest" description="Disordered" evidence="2">
    <location>
        <begin position="683"/>
        <end position="826"/>
    </location>
</feature>
<feature type="region of interest" description="Disordered" evidence="2">
    <location>
        <begin position="368"/>
        <end position="390"/>
    </location>
</feature>
<dbReference type="InterPro" id="IPR016621">
    <property type="entry name" value="UCP014543"/>
</dbReference>
<dbReference type="GO" id="GO:0030688">
    <property type="term" value="C:preribosome, small subunit precursor"/>
    <property type="evidence" value="ECO:0007669"/>
    <property type="project" value="TreeGrafter"/>
</dbReference>
<organism evidence="3 4">
    <name type="scientific">Coccomyxa subellipsoidea (strain C-169)</name>
    <name type="common">Green microalga</name>
    <dbReference type="NCBI Taxonomy" id="574566"/>
    <lineage>
        <taxon>Eukaryota</taxon>
        <taxon>Viridiplantae</taxon>
        <taxon>Chlorophyta</taxon>
        <taxon>core chlorophytes</taxon>
        <taxon>Trebouxiophyceae</taxon>
        <taxon>Trebouxiophyceae incertae sedis</taxon>
        <taxon>Coccomyxaceae</taxon>
        <taxon>Coccomyxa</taxon>
        <taxon>Coccomyxa subellipsoidea</taxon>
    </lineage>
</organism>
<reference evidence="3 4" key="1">
    <citation type="journal article" date="2012" name="Genome Biol.">
        <title>The genome of the polar eukaryotic microalga coccomyxa subellipsoidea reveals traits of cold adaptation.</title>
        <authorList>
            <person name="Blanc G."/>
            <person name="Agarkova I."/>
            <person name="Grimwood J."/>
            <person name="Kuo A."/>
            <person name="Brueggeman A."/>
            <person name="Dunigan D."/>
            <person name="Gurnon J."/>
            <person name="Ladunga I."/>
            <person name="Lindquist E."/>
            <person name="Lucas S."/>
            <person name="Pangilinan J."/>
            <person name="Proschold T."/>
            <person name="Salamov A."/>
            <person name="Schmutz J."/>
            <person name="Weeks D."/>
            <person name="Yamada T."/>
            <person name="Claverie J.M."/>
            <person name="Grigoriev I."/>
            <person name="Van Etten J."/>
            <person name="Lomsadze A."/>
            <person name="Borodovsky M."/>
        </authorList>
    </citation>
    <scope>NUCLEOTIDE SEQUENCE [LARGE SCALE GENOMIC DNA]</scope>
    <source>
        <strain evidence="3 4">C-169</strain>
    </source>
</reference>
<gene>
    <name evidence="3" type="ORF">COCSUDRAFT_83554</name>
</gene>
<dbReference type="Gene3D" id="1.25.10.10">
    <property type="entry name" value="Leucine-rich Repeat Variant"/>
    <property type="match status" value="2"/>
</dbReference>
<dbReference type="PANTHER" id="PTHR13102:SF0">
    <property type="entry name" value="NUCLEOLAR PROTEIN 9"/>
    <property type="match status" value="1"/>
</dbReference>
<evidence type="ECO:0008006" key="5">
    <source>
        <dbReference type="Google" id="ProtNLM"/>
    </source>
</evidence>
<dbReference type="Pfam" id="PF22493">
    <property type="entry name" value="PUF_NOP9"/>
    <property type="match status" value="1"/>
</dbReference>
<dbReference type="eggNOG" id="KOG2188">
    <property type="taxonomic scope" value="Eukaryota"/>
</dbReference>
<dbReference type="Proteomes" id="UP000007264">
    <property type="component" value="Unassembled WGS sequence"/>
</dbReference>
<dbReference type="InterPro" id="IPR016024">
    <property type="entry name" value="ARM-type_fold"/>
</dbReference>